<dbReference type="SUPFAM" id="SSF103647">
    <property type="entry name" value="TSP type-3 repeat"/>
    <property type="match status" value="1"/>
</dbReference>
<dbReference type="RefSeq" id="WP_038410620.1">
    <property type="nucleotide sequence ID" value="NZ_CP009455.1"/>
</dbReference>
<dbReference type="PANTHER" id="PTHR30329:SF21">
    <property type="entry name" value="LIPOPROTEIN YIAD-RELATED"/>
    <property type="match status" value="1"/>
</dbReference>
<dbReference type="KEGG" id="psw:LK03_00590"/>
<gene>
    <name evidence="6" type="ORF">LK03_00590</name>
</gene>
<feature type="domain" description="OmpA-like" evidence="5">
    <location>
        <begin position="117"/>
        <end position="234"/>
    </location>
</feature>
<dbReference type="OrthoDB" id="1149075at2"/>
<organism evidence="6 7">
    <name type="scientific">Pseudomonas cremoricolorata</name>
    <dbReference type="NCBI Taxonomy" id="157783"/>
    <lineage>
        <taxon>Bacteria</taxon>
        <taxon>Pseudomonadati</taxon>
        <taxon>Pseudomonadota</taxon>
        <taxon>Gammaproteobacteria</taxon>
        <taxon>Pseudomonadales</taxon>
        <taxon>Pseudomonadaceae</taxon>
        <taxon>Pseudomonas</taxon>
    </lineage>
</organism>
<dbReference type="PRINTS" id="PR01023">
    <property type="entry name" value="NAFLGMOTY"/>
</dbReference>
<dbReference type="GO" id="GO:0009279">
    <property type="term" value="C:cell outer membrane"/>
    <property type="evidence" value="ECO:0007669"/>
    <property type="project" value="UniProtKB-SubCell"/>
</dbReference>
<dbReference type="SUPFAM" id="SSF103088">
    <property type="entry name" value="OmpA-like"/>
    <property type="match status" value="1"/>
</dbReference>
<dbReference type="InterPro" id="IPR006664">
    <property type="entry name" value="OMP_bac"/>
</dbReference>
<dbReference type="PANTHER" id="PTHR30329">
    <property type="entry name" value="STATOR ELEMENT OF FLAGELLAR MOTOR COMPLEX"/>
    <property type="match status" value="1"/>
</dbReference>
<dbReference type="STRING" id="157783.LK03_00590"/>
<evidence type="ECO:0000256" key="3">
    <source>
        <dbReference type="ARBA" id="ARBA00023237"/>
    </source>
</evidence>
<dbReference type="Gene3D" id="3.30.1330.60">
    <property type="entry name" value="OmpA-like domain"/>
    <property type="match status" value="1"/>
</dbReference>
<dbReference type="InterPro" id="IPR050330">
    <property type="entry name" value="Bact_OuterMem_StrucFunc"/>
</dbReference>
<dbReference type="PROSITE" id="PS51257">
    <property type="entry name" value="PROKAR_LIPOPROTEIN"/>
    <property type="match status" value="1"/>
</dbReference>
<comment type="subcellular location">
    <subcellularLocation>
        <location evidence="1">Cell outer membrane</location>
    </subcellularLocation>
</comment>
<evidence type="ECO:0000256" key="4">
    <source>
        <dbReference type="PROSITE-ProRule" id="PRU00473"/>
    </source>
</evidence>
<dbReference type="Proteomes" id="UP000029493">
    <property type="component" value="Chromosome"/>
</dbReference>
<evidence type="ECO:0000259" key="5">
    <source>
        <dbReference type="PROSITE" id="PS51123"/>
    </source>
</evidence>
<dbReference type="InterPro" id="IPR036737">
    <property type="entry name" value="OmpA-like_sf"/>
</dbReference>
<reference evidence="6 7" key="1">
    <citation type="submission" date="2014-09" db="EMBL/GenBank/DDBJ databases">
        <authorList>
            <person name="Chan K.-G."/>
        </authorList>
    </citation>
    <scope>NUCLEOTIDE SEQUENCE [LARGE SCALE GENOMIC DNA]</scope>
    <source>
        <strain evidence="6 7">ND07</strain>
    </source>
</reference>
<dbReference type="CDD" id="cd07185">
    <property type="entry name" value="OmpA_C-like"/>
    <property type="match status" value="1"/>
</dbReference>
<dbReference type="InterPro" id="IPR006665">
    <property type="entry name" value="OmpA-like"/>
</dbReference>
<name>A0A089Y7J5_9PSED</name>
<dbReference type="EMBL" id="CP009455">
    <property type="protein sequence ID" value="AIR87818.1"/>
    <property type="molecule type" value="Genomic_DNA"/>
</dbReference>
<dbReference type="AlphaFoldDB" id="A0A089Y7J5"/>
<accession>A0A089Y7J5</accession>
<evidence type="ECO:0000313" key="6">
    <source>
        <dbReference type="EMBL" id="AIR87818.1"/>
    </source>
</evidence>
<dbReference type="PROSITE" id="PS51123">
    <property type="entry name" value="OMPA_2"/>
    <property type="match status" value="1"/>
</dbReference>
<keyword evidence="2 4" id="KW-0472">Membrane</keyword>
<dbReference type="PRINTS" id="PR01021">
    <property type="entry name" value="OMPADOMAIN"/>
</dbReference>
<dbReference type="Pfam" id="PF00691">
    <property type="entry name" value="OmpA"/>
    <property type="match status" value="1"/>
</dbReference>
<evidence type="ECO:0000256" key="1">
    <source>
        <dbReference type="ARBA" id="ARBA00004442"/>
    </source>
</evidence>
<keyword evidence="7" id="KW-1185">Reference proteome</keyword>
<dbReference type="eggNOG" id="COG2885">
    <property type="taxonomic scope" value="Bacteria"/>
</dbReference>
<evidence type="ECO:0000256" key="2">
    <source>
        <dbReference type="ARBA" id="ARBA00023136"/>
    </source>
</evidence>
<sequence>MSTVRTAVPLILLASLMTGCAGLQKTDWPKCAAVGGVGGAALGAIESSSWAGWGALLGGGLAAGYCWAHGDGDEDGDGVPDSRDKCPGTPRGVQVDATGCPLKAPEPAPVVEEVIVVEKEEVIVIRDVHFEFDSARLTATDKERLNTIATRLKQEAASARLSVTGHTDSVGADSYNQKLSDRRAHSVTDYLIGSGVPRSSFVSVTGAGESQPVADNATAEGRAMNRRTEIKIDR</sequence>
<dbReference type="GO" id="GO:0005509">
    <property type="term" value="F:calcium ion binding"/>
    <property type="evidence" value="ECO:0007669"/>
    <property type="project" value="InterPro"/>
</dbReference>
<dbReference type="InterPro" id="IPR028974">
    <property type="entry name" value="TSP_type-3_rpt"/>
</dbReference>
<evidence type="ECO:0000313" key="7">
    <source>
        <dbReference type="Proteomes" id="UP000029493"/>
    </source>
</evidence>
<proteinExistence type="predicted"/>
<keyword evidence="3" id="KW-0998">Cell outer membrane</keyword>
<protein>
    <submittedName>
        <fullName evidence="6">Membrane protein</fullName>
    </submittedName>
</protein>